<gene>
    <name evidence="1" type="ORF">DVS28_b0295</name>
</gene>
<proteinExistence type="predicted"/>
<protein>
    <submittedName>
        <fullName evidence="1">Uncharacterized protein</fullName>
    </submittedName>
</protein>
<organism evidence="1 2">
    <name type="scientific">Euzebya pacifica</name>
    <dbReference type="NCBI Taxonomy" id="1608957"/>
    <lineage>
        <taxon>Bacteria</taxon>
        <taxon>Bacillati</taxon>
        <taxon>Actinomycetota</taxon>
        <taxon>Nitriliruptoria</taxon>
        <taxon>Euzebyales</taxon>
    </lineage>
</organism>
<geneLocation type="plasmid" evidence="2">
    <name>pedy32-46i</name>
</geneLocation>
<dbReference type="KEGG" id="euz:DVS28_b0295"/>
<dbReference type="Proteomes" id="UP000264006">
    <property type="component" value="Plasmid pEDY32-46I"/>
</dbReference>
<keyword evidence="2" id="KW-1185">Reference proteome</keyword>
<accession>A0A346Y6G8</accession>
<reference evidence="1 2" key="1">
    <citation type="submission" date="2018-09" db="EMBL/GenBank/DDBJ databases">
        <title>Complete genome sequence of Euzebya sp. DY32-46 isolated from seawater of Pacific Ocean.</title>
        <authorList>
            <person name="Xu L."/>
            <person name="Wu Y.-H."/>
            <person name="Xu X.-W."/>
        </authorList>
    </citation>
    <scope>NUCLEOTIDE SEQUENCE [LARGE SCALE GENOMIC DNA]</scope>
    <source>
        <strain evidence="1 2">DY32-46</strain>
        <plasmid evidence="2">pedy32-46i</plasmid>
    </source>
</reference>
<dbReference type="AlphaFoldDB" id="A0A346Y6G8"/>
<name>A0A346Y6G8_9ACTN</name>
<evidence type="ECO:0000313" key="1">
    <source>
        <dbReference type="EMBL" id="AXV10065.1"/>
    </source>
</evidence>
<sequence length="38" mass="4153">MNLSDQVPAHDYVESIRAQAIDSVLSMLRPACPEPRAA</sequence>
<keyword evidence="1" id="KW-0614">Plasmid</keyword>
<dbReference type="EMBL" id="CP031166">
    <property type="protein sequence ID" value="AXV10065.1"/>
    <property type="molecule type" value="Genomic_DNA"/>
</dbReference>
<evidence type="ECO:0000313" key="2">
    <source>
        <dbReference type="Proteomes" id="UP000264006"/>
    </source>
</evidence>